<feature type="DNA-binding region" description="H-T-H motif" evidence="4">
    <location>
        <begin position="43"/>
        <end position="62"/>
    </location>
</feature>
<evidence type="ECO:0000256" key="1">
    <source>
        <dbReference type="ARBA" id="ARBA00023015"/>
    </source>
</evidence>
<evidence type="ECO:0000256" key="3">
    <source>
        <dbReference type="ARBA" id="ARBA00023163"/>
    </source>
</evidence>
<dbReference type="SUPFAM" id="SSF46689">
    <property type="entry name" value="Homeodomain-like"/>
    <property type="match status" value="1"/>
</dbReference>
<evidence type="ECO:0000313" key="6">
    <source>
        <dbReference type="EMBL" id="PZR81964.1"/>
    </source>
</evidence>
<sequence length="197" mass="21291">MTNPVPDTTDRPRAGRRRDPLCDEAIFAATLALFAEQGYSGVTIEGVAARAGVGKATIYRRYPDKAQLVVAAVHVGACVTDLLPDTGDLRANLTTMLGSLMGLLRGNQGPVLLAFAAERIRYPSLDEEFKRSVIGAKRAHIRHLVTSAMERGELPAGTDVDIVTEAGPALLWYHALNRLPLTDDLPRRIVDLVVPPT</sequence>
<dbReference type="InterPro" id="IPR036271">
    <property type="entry name" value="Tet_transcr_reg_TetR-rel_C_sf"/>
</dbReference>
<dbReference type="InterPro" id="IPR011075">
    <property type="entry name" value="TetR_C"/>
</dbReference>
<evidence type="ECO:0000313" key="7">
    <source>
        <dbReference type="Proteomes" id="UP000248724"/>
    </source>
</evidence>
<protein>
    <submittedName>
        <fullName evidence="6">TetR family transcriptional regulator</fullName>
    </submittedName>
</protein>
<name>A0A2W6AES1_9BACT</name>
<dbReference type="SUPFAM" id="SSF48498">
    <property type="entry name" value="Tetracyclin repressor-like, C-terminal domain"/>
    <property type="match status" value="1"/>
</dbReference>
<gene>
    <name evidence="6" type="ORF">DLM65_04925</name>
</gene>
<dbReference type="InterPro" id="IPR050109">
    <property type="entry name" value="HTH-type_TetR-like_transc_reg"/>
</dbReference>
<dbReference type="PANTHER" id="PTHR30055:SF148">
    <property type="entry name" value="TETR-FAMILY TRANSCRIPTIONAL REGULATOR"/>
    <property type="match status" value="1"/>
</dbReference>
<dbReference type="Pfam" id="PF00440">
    <property type="entry name" value="TetR_N"/>
    <property type="match status" value="1"/>
</dbReference>
<dbReference type="Gene3D" id="1.10.10.60">
    <property type="entry name" value="Homeodomain-like"/>
    <property type="match status" value="1"/>
</dbReference>
<dbReference type="AlphaFoldDB" id="A0A2W6AES1"/>
<organism evidence="6 7">
    <name type="scientific">Candidatus Aeolococcus gillhamiae</name>
    <dbReference type="NCBI Taxonomy" id="3127015"/>
    <lineage>
        <taxon>Bacteria</taxon>
        <taxon>Bacillati</taxon>
        <taxon>Candidatus Dormiibacterota</taxon>
        <taxon>Candidatus Dormibacteria</taxon>
        <taxon>Candidatus Aeolococcales</taxon>
        <taxon>Candidatus Aeolococcaceae</taxon>
        <taxon>Candidatus Aeolococcus</taxon>
    </lineage>
</organism>
<keyword evidence="1" id="KW-0805">Transcription regulation</keyword>
<feature type="domain" description="HTH tetR-type" evidence="5">
    <location>
        <begin position="20"/>
        <end position="80"/>
    </location>
</feature>
<dbReference type="PRINTS" id="PR00455">
    <property type="entry name" value="HTHTETR"/>
</dbReference>
<dbReference type="InterPro" id="IPR001647">
    <property type="entry name" value="HTH_TetR"/>
</dbReference>
<keyword evidence="2 4" id="KW-0238">DNA-binding</keyword>
<dbReference type="GO" id="GO:0003700">
    <property type="term" value="F:DNA-binding transcription factor activity"/>
    <property type="evidence" value="ECO:0007669"/>
    <property type="project" value="TreeGrafter"/>
</dbReference>
<accession>A0A2W6AES1</accession>
<keyword evidence="3" id="KW-0804">Transcription</keyword>
<dbReference type="InterPro" id="IPR009057">
    <property type="entry name" value="Homeodomain-like_sf"/>
</dbReference>
<dbReference type="GO" id="GO:0000976">
    <property type="term" value="F:transcription cis-regulatory region binding"/>
    <property type="evidence" value="ECO:0007669"/>
    <property type="project" value="TreeGrafter"/>
</dbReference>
<reference evidence="6 7" key="1">
    <citation type="journal article" date="2017" name="Nature">
        <title>Atmospheric trace gases support primary production in Antarctic desert surface soil.</title>
        <authorList>
            <person name="Ji M."/>
            <person name="Greening C."/>
            <person name="Vanwonterghem I."/>
            <person name="Carere C.R."/>
            <person name="Bay S.K."/>
            <person name="Steen J.A."/>
            <person name="Montgomery K."/>
            <person name="Lines T."/>
            <person name="Beardall J."/>
            <person name="van Dorst J."/>
            <person name="Snape I."/>
            <person name="Stott M.B."/>
            <person name="Hugenholtz P."/>
            <person name="Ferrari B.C."/>
        </authorList>
    </citation>
    <scope>NUCLEOTIDE SEQUENCE [LARGE SCALE GENOMIC DNA]</scope>
    <source>
        <strain evidence="6">RRmetagenome_bin12</strain>
    </source>
</reference>
<dbReference type="Pfam" id="PF16859">
    <property type="entry name" value="TetR_C_11"/>
    <property type="match status" value="1"/>
</dbReference>
<dbReference type="EMBL" id="QHBU01000087">
    <property type="protein sequence ID" value="PZR81964.1"/>
    <property type="molecule type" value="Genomic_DNA"/>
</dbReference>
<proteinExistence type="predicted"/>
<evidence type="ECO:0000256" key="4">
    <source>
        <dbReference type="PROSITE-ProRule" id="PRU00335"/>
    </source>
</evidence>
<comment type="caution">
    <text evidence="6">The sequence shown here is derived from an EMBL/GenBank/DDBJ whole genome shotgun (WGS) entry which is preliminary data.</text>
</comment>
<evidence type="ECO:0000256" key="2">
    <source>
        <dbReference type="ARBA" id="ARBA00023125"/>
    </source>
</evidence>
<dbReference type="PANTHER" id="PTHR30055">
    <property type="entry name" value="HTH-TYPE TRANSCRIPTIONAL REGULATOR RUTR"/>
    <property type="match status" value="1"/>
</dbReference>
<dbReference type="Proteomes" id="UP000248724">
    <property type="component" value="Unassembled WGS sequence"/>
</dbReference>
<dbReference type="Gene3D" id="1.10.357.10">
    <property type="entry name" value="Tetracycline Repressor, domain 2"/>
    <property type="match status" value="1"/>
</dbReference>
<dbReference type="PROSITE" id="PS50977">
    <property type="entry name" value="HTH_TETR_2"/>
    <property type="match status" value="1"/>
</dbReference>
<evidence type="ECO:0000259" key="5">
    <source>
        <dbReference type="PROSITE" id="PS50977"/>
    </source>
</evidence>